<keyword evidence="14" id="KW-0233">DNA recombination</keyword>
<dbReference type="GO" id="GO:0005886">
    <property type="term" value="C:plasma membrane"/>
    <property type="evidence" value="ECO:0007669"/>
    <property type="project" value="UniProtKB-SubCell"/>
</dbReference>
<dbReference type="SUPFAM" id="SSF53098">
    <property type="entry name" value="Ribonuclease H-like"/>
    <property type="match status" value="1"/>
</dbReference>
<dbReference type="PROSITE" id="PS50894">
    <property type="entry name" value="HPT"/>
    <property type="match status" value="1"/>
</dbReference>
<proteinExistence type="inferred from homology"/>
<evidence type="ECO:0000256" key="12">
    <source>
        <dbReference type="ARBA" id="ARBA00023125"/>
    </source>
</evidence>
<dbReference type="InterPro" id="IPR002176">
    <property type="entry name" value="X-over_junc_endoDNase_RuvC"/>
</dbReference>
<evidence type="ECO:0000256" key="4">
    <source>
        <dbReference type="ARBA" id="ARBA00022553"/>
    </source>
</evidence>
<evidence type="ECO:0000259" key="18">
    <source>
        <dbReference type="PROSITE" id="PS50110"/>
    </source>
</evidence>
<evidence type="ECO:0000313" key="21">
    <source>
        <dbReference type="Proteomes" id="UP000033423"/>
    </source>
</evidence>
<evidence type="ECO:0000256" key="1">
    <source>
        <dbReference type="ARBA" id="ARBA00004651"/>
    </source>
</evidence>
<evidence type="ECO:0000256" key="5">
    <source>
        <dbReference type="ARBA" id="ARBA00022692"/>
    </source>
</evidence>
<dbReference type="InterPro" id="IPR036641">
    <property type="entry name" value="HPT_dom_sf"/>
</dbReference>
<keyword evidence="6" id="KW-0547">Nucleotide-binding</keyword>
<keyword evidence="7" id="KW-0227">DNA damage</keyword>
<dbReference type="EMBL" id="LACI01001550">
    <property type="protein sequence ID" value="KJU84250.1"/>
    <property type="molecule type" value="Genomic_DNA"/>
</dbReference>
<dbReference type="InterPro" id="IPR036397">
    <property type="entry name" value="RNaseH_sf"/>
</dbReference>
<organism evidence="20 21">
    <name type="scientific">Candidatus Magnetobacterium bavaricum</name>
    <dbReference type="NCBI Taxonomy" id="29290"/>
    <lineage>
        <taxon>Bacteria</taxon>
        <taxon>Pseudomonadati</taxon>
        <taxon>Nitrospirota</taxon>
        <taxon>Thermodesulfovibrionia</taxon>
        <taxon>Thermodesulfovibrionales</taxon>
        <taxon>Candidatus Magnetobacteriaceae</taxon>
        <taxon>Candidatus Magnetobacterium</taxon>
    </lineage>
</organism>
<dbReference type="Proteomes" id="UP000033423">
    <property type="component" value="Unassembled WGS sequence"/>
</dbReference>
<dbReference type="PROSITE" id="PS01321">
    <property type="entry name" value="RUVC"/>
    <property type="match status" value="1"/>
</dbReference>
<keyword evidence="4 17" id="KW-0597">Phosphoprotein</keyword>
<feature type="domain" description="HPt" evidence="19">
    <location>
        <begin position="158"/>
        <end position="258"/>
    </location>
</feature>
<dbReference type="Gene3D" id="3.30.420.10">
    <property type="entry name" value="Ribonuclease H-like superfamily/Ribonuclease H"/>
    <property type="match status" value="1"/>
</dbReference>
<dbReference type="InterPro" id="IPR008207">
    <property type="entry name" value="Sig_transdc_His_kin_Hpt_dom"/>
</dbReference>
<dbReference type="PATRIC" id="fig|29290.4.peg.4717"/>
<dbReference type="Pfam" id="PF01627">
    <property type="entry name" value="Hpt"/>
    <property type="match status" value="1"/>
</dbReference>
<dbReference type="SUPFAM" id="SSF47226">
    <property type="entry name" value="Histidine-containing phosphotransfer domain, HPT domain"/>
    <property type="match status" value="1"/>
</dbReference>
<keyword evidence="8" id="KW-0067">ATP-binding</keyword>
<sequence length="387" mass="42601">MVAEDIEENILLLNIRLKQYGHTVVIARNGLEAVECFKTEKIDVILMDVQMPVMDGLEATRQIRQLETITGGRITIIALTASVMREEKASYIKQGVDAVVEKPIEIDNLLSTIELAVREGIGDDLYSELIVEKEPALVREVSLMNGIDISRGISVWKDAETYKKALIGFSTKYGDAADKISSFIENNDIEGASRMVHSIDGVSGNLSMTDVFKVARELSHSLKERNIDNARAQLGQLKEHLRTVVDSISRIEVAENEPVNNKSELDVVALKGIILRLLESYEGEDSDEVEPILFYARGKLAALQLGHARGVAMLSASIEDVPVLQYSALEVKKAVVGYGRADKEQVIKMTRLILNIKAELTSDSADALALALCHLNTMNIRTDLAGV</sequence>
<comment type="similarity">
    <text evidence="2">Belongs to the RuvC family.</text>
</comment>
<keyword evidence="5" id="KW-0812">Transmembrane</keyword>
<dbReference type="SUPFAM" id="SSF52172">
    <property type="entry name" value="CheY-like"/>
    <property type="match status" value="1"/>
</dbReference>
<feature type="modified residue" description="4-aspartylphosphate" evidence="17">
    <location>
        <position position="48"/>
    </location>
</feature>
<evidence type="ECO:0000259" key="19">
    <source>
        <dbReference type="PROSITE" id="PS50894"/>
    </source>
</evidence>
<comment type="subcellular location">
    <subcellularLocation>
        <location evidence="1">Cell membrane</location>
        <topology evidence="1">Multi-pass membrane protein</topology>
    </subcellularLocation>
</comment>
<dbReference type="GO" id="GO:0006281">
    <property type="term" value="P:DNA repair"/>
    <property type="evidence" value="ECO:0007669"/>
    <property type="project" value="UniProtKB-KW"/>
</dbReference>
<dbReference type="InterPro" id="IPR020563">
    <property type="entry name" value="X-over_junc_endoDNase_Mg_BS"/>
</dbReference>
<name>A0A0F3GQR1_9BACT</name>
<dbReference type="PANTHER" id="PTHR45339">
    <property type="entry name" value="HYBRID SIGNAL TRANSDUCTION HISTIDINE KINASE J"/>
    <property type="match status" value="1"/>
</dbReference>
<keyword evidence="20" id="KW-0378">Hydrolase</keyword>
<dbReference type="InterPro" id="IPR011006">
    <property type="entry name" value="CheY-like_superfamily"/>
</dbReference>
<keyword evidence="9" id="KW-0460">Magnesium</keyword>
<protein>
    <submittedName>
        <fullName evidence="20">Crossover junction endodeoxyribonuclease RuvC</fullName>
        <ecNumber evidence="20">3.1.22.4</ecNumber>
    </submittedName>
</protein>
<comment type="caution">
    <text evidence="20">The sequence shown here is derived from an EMBL/GenBank/DDBJ whole genome shotgun (WGS) entry which is preliminary data.</text>
</comment>
<evidence type="ECO:0000256" key="16">
    <source>
        <dbReference type="PROSITE-ProRule" id="PRU00110"/>
    </source>
</evidence>
<accession>A0A0F3GQR1</accession>
<dbReference type="GO" id="GO:0003677">
    <property type="term" value="F:DNA binding"/>
    <property type="evidence" value="ECO:0007669"/>
    <property type="project" value="UniProtKB-KW"/>
</dbReference>
<evidence type="ECO:0000256" key="10">
    <source>
        <dbReference type="ARBA" id="ARBA00022989"/>
    </source>
</evidence>
<evidence type="ECO:0000256" key="3">
    <source>
        <dbReference type="ARBA" id="ARBA00022475"/>
    </source>
</evidence>
<keyword evidence="21" id="KW-1185">Reference proteome</keyword>
<dbReference type="AlphaFoldDB" id="A0A0F3GQR1"/>
<keyword evidence="11" id="KW-0902">Two-component regulatory system</keyword>
<dbReference type="GO" id="GO:0004672">
    <property type="term" value="F:protein kinase activity"/>
    <property type="evidence" value="ECO:0007669"/>
    <property type="project" value="UniProtKB-ARBA"/>
</dbReference>
<evidence type="ECO:0000256" key="13">
    <source>
        <dbReference type="ARBA" id="ARBA00023136"/>
    </source>
</evidence>
<evidence type="ECO:0000256" key="15">
    <source>
        <dbReference type="ARBA" id="ARBA00023204"/>
    </source>
</evidence>
<dbReference type="PANTHER" id="PTHR45339:SF1">
    <property type="entry name" value="HYBRID SIGNAL TRANSDUCTION HISTIDINE KINASE J"/>
    <property type="match status" value="1"/>
</dbReference>
<dbReference type="Pfam" id="PF00072">
    <property type="entry name" value="Response_reg"/>
    <property type="match status" value="1"/>
</dbReference>
<dbReference type="Gene3D" id="3.40.50.2300">
    <property type="match status" value="1"/>
</dbReference>
<dbReference type="SMART" id="SM00448">
    <property type="entry name" value="REC"/>
    <property type="match status" value="1"/>
</dbReference>
<evidence type="ECO:0000256" key="17">
    <source>
        <dbReference type="PROSITE-ProRule" id="PRU00169"/>
    </source>
</evidence>
<dbReference type="PRINTS" id="PR00696">
    <property type="entry name" value="RSOLVASERUVC"/>
</dbReference>
<dbReference type="PROSITE" id="PS50110">
    <property type="entry name" value="RESPONSE_REGULATORY"/>
    <property type="match status" value="1"/>
</dbReference>
<keyword evidence="15" id="KW-0234">DNA repair</keyword>
<keyword evidence="12" id="KW-0238">DNA-binding</keyword>
<evidence type="ECO:0000256" key="9">
    <source>
        <dbReference type="ARBA" id="ARBA00022842"/>
    </source>
</evidence>
<evidence type="ECO:0000256" key="7">
    <source>
        <dbReference type="ARBA" id="ARBA00022763"/>
    </source>
</evidence>
<keyword evidence="13" id="KW-0472">Membrane</keyword>
<evidence type="ECO:0000256" key="14">
    <source>
        <dbReference type="ARBA" id="ARBA00023172"/>
    </source>
</evidence>
<keyword evidence="3" id="KW-1003">Cell membrane</keyword>
<dbReference type="EC" id="3.1.22.4" evidence="20"/>
<reference evidence="20 21" key="1">
    <citation type="submission" date="2015-02" db="EMBL/GenBank/DDBJ databases">
        <title>Single-cell genomics of uncultivated deep-branching MTB reveals a conserved set of magnetosome genes.</title>
        <authorList>
            <person name="Kolinko S."/>
            <person name="Richter M."/>
            <person name="Glockner F.O."/>
            <person name="Brachmann A."/>
            <person name="Schuler D."/>
        </authorList>
    </citation>
    <scope>NUCLEOTIDE SEQUENCE [LARGE SCALE GENOMIC DNA]</scope>
    <source>
        <strain evidence="20">TM-1</strain>
    </source>
</reference>
<feature type="modified residue" description="Phosphohistidine" evidence="16">
    <location>
        <position position="197"/>
    </location>
</feature>
<dbReference type="CDD" id="cd17546">
    <property type="entry name" value="REC_hyHK_CKI1_RcsC-like"/>
    <property type="match status" value="1"/>
</dbReference>
<dbReference type="GO" id="GO:0005524">
    <property type="term" value="F:ATP binding"/>
    <property type="evidence" value="ECO:0007669"/>
    <property type="project" value="UniProtKB-KW"/>
</dbReference>
<evidence type="ECO:0000256" key="6">
    <source>
        <dbReference type="ARBA" id="ARBA00022741"/>
    </source>
</evidence>
<dbReference type="Pfam" id="PF02075">
    <property type="entry name" value="RuvC"/>
    <property type="match status" value="1"/>
</dbReference>
<evidence type="ECO:0000256" key="8">
    <source>
        <dbReference type="ARBA" id="ARBA00022840"/>
    </source>
</evidence>
<dbReference type="GO" id="GO:0008821">
    <property type="term" value="F:crossover junction DNA endonuclease activity"/>
    <property type="evidence" value="ECO:0007669"/>
    <property type="project" value="InterPro"/>
</dbReference>
<evidence type="ECO:0000256" key="11">
    <source>
        <dbReference type="ARBA" id="ARBA00023012"/>
    </source>
</evidence>
<dbReference type="InterPro" id="IPR012337">
    <property type="entry name" value="RNaseH-like_sf"/>
</dbReference>
<dbReference type="Gene3D" id="1.20.120.160">
    <property type="entry name" value="HPT domain"/>
    <property type="match status" value="1"/>
</dbReference>
<keyword evidence="10" id="KW-1133">Transmembrane helix</keyword>
<gene>
    <name evidence="20" type="ORF">MBAV_003551</name>
</gene>
<dbReference type="GO" id="GO:0000160">
    <property type="term" value="P:phosphorelay signal transduction system"/>
    <property type="evidence" value="ECO:0007669"/>
    <property type="project" value="UniProtKB-KW"/>
</dbReference>
<dbReference type="GO" id="GO:0006310">
    <property type="term" value="P:DNA recombination"/>
    <property type="evidence" value="ECO:0007669"/>
    <property type="project" value="UniProtKB-KW"/>
</dbReference>
<feature type="domain" description="Response regulatory" evidence="18">
    <location>
        <begin position="1"/>
        <end position="117"/>
    </location>
</feature>
<dbReference type="InterPro" id="IPR001789">
    <property type="entry name" value="Sig_transdc_resp-reg_receiver"/>
</dbReference>
<evidence type="ECO:0000313" key="20">
    <source>
        <dbReference type="EMBL" id="KJU84250.1"/>
    </source>
</evidence>
<evidence type="ECO:0000256" key="2">
    <source>
        <dbReference type="ARBA" id="ARBA00009518"/>
    </source>
</evidence>